<accession>A0A1E2V831</accession>
<proteinExistence type="inferred from homology"/>
<dbReference type="OrthoDB" id="9784450at2"/>
<dbReference type="InterPro" id="IPR017871">
    <property type="entry name" value="ABC_transporter-like_CS"/>
</dbReference>
<evidence type="ECO:0000256" key="4">
    <source>
        <dbReference type="ARBA" id="ARBA00022840"/>
    </source>
</evidence>
<dbReference type="SUPFAM" id="SSF52540">
    <property type="entry name" value="P-loop containing nucleoside triphosphate hydrolases"/>
    <property type="match status" value="1"/>
</dbReference>
<dbReference type="InterPro" id="IPR003439">
    <property type="entry name" value="ABC_transporter-like_ATP-bd"/>
</dbReference>
<comment type="similarity">
    <text evidence="1">Belongs to the ABC transporter superfamily.</text>
</comment>
<dbReference type="EMBL" id="MDTQ01000001">
    <property type="protein sequence ID" value="ODC03169.1"/>
    <property type="molecule type" value="Genomic_DNA"/>
</dbReference>
<keyword evidence="4" id="KW-0067">ATP-binding</keyword>
<dbReference type="Gene3D" id="3.40.50.300">
    <property type="entry name" value="P-loop containing nucleotide triphosphate hydrolases"/>
    <property type="match status" value="1"/>
</dbReference>
<dbReference type="PANTHER" id="PTHR43776:SF7">
    <property type="entry name" value="D,D-DIPEPTIDE TRANSPORT ATP-BINDING PROTEIN DDPF-RELATED"/>
    <property type="match status" value="1"/>
</dbReference>
<name>A0A1E2V831_9GAMM</name>
<reference evidence="6 7" key="1">
    <citation type="submission" date="2016-08" db="EMBL/GenBank/DDBJ databases">
        <authorList>
            <person name="Seilhamer J.J."/>
        </authorList>
    </citation>
    <scope>NUCLEOTIDE SEQUENCE [LARGE SCALE GENOMIC DNA]</scope>
    <source>
        <strain evidence="6 7">PH27A</strain>
    </source>
</reference>
<sequence>MSLIAQGIGYGVGKEHRCIDAVDLKLAPGDVVGLGGLSGVGKSTLGKLLAGHLKPHAGEVMIGQHPLHGWPKGQPSPVQYVPQHAELAIDPRWRVERVLQNGEPPEAELLSVLGIQNDWLSRYPHELSGGELARVSLARLLLPTTRFLICDEITEQLDALSEQSLWQGLMAWIKARDIGLLLISHQVELRHHLCQRDYDLVQGALIERPIAG</sequence>
<dbReference type="GO" id="GO:0055085">
    <property type="term" value="P:transmembrane transport"/>
    <property type="evidence" value="ECO:0007669"/>
    <property type="project" value="UniProtKB-ARBA"/>
</dbReference>
<keyword evidence="2" id="KW-0813">Transport</keyword>
<dbReference type="AlphaFoldDB" id="A0A1E2V831"/>
<evidence type="ECO:0000313" key="6">
    <source>
        <dbReference type="EMBL" id="ODC03169.1"/>
    </source>
</evidence>
<dbReference type="STRING" id="197479.BFW38_06030"/>
<evidence type="ECO:0000256" key="3">
    <source>
        <dbReference type="ARBA" id="ARBA00022741"/>
    </source>
</evidence>
<keyword evidence="3" id="KW-0547">Nucleotide-binding</keyword>
<feature type="domain" description="ABC transporter" evidence="5">
    <location>
        <begin position="3"/>
        <end position="210"/>
    </location>
</feature>
<dbReference type="InterPro" id="IPR027417">
    <property type="entry name" value="P-loop_NTPase"/>
</dbReference>
<dbReference type="PROSITE" id="PS50893">
    <property type="entry name" value="ABC_TRANSPORTER_2"/>
    <property type="match status" value="1"/>
</dbReference>
<dbReference type="GO" id="GO:0005524">
    <property type="term" value="F:ATP binding"/>
    <property type="evidence" value="ECO:0007669"/>
    <property type="project" value="UniProtKB-KW"/>
</dbReference>
<dbReference type="SMART" id="SM00382">
    <property type="entry name" value="AAA"/>
    <property type="match status" value="1"/>
</dbReference>
<evidence type="ECO:0000313" key="7">
    <source>
        <dbReference type="Proteomes" id="UP000094291"/>
    </source>
</evidence>
<gene>
    <name evidence="6" type="ORF">BFW38_06030</name>
</gene>
<dbReference type="Pfam" id="PF00005">
    <property type="entry name" value="ABC_tran"/>
    <property type="match status" value="1"/>
</dbReference>
<dbReference type="Proteomes" id="UP000094291">
    <property type="component" value="Unassembled WGS sequence"/>
</dbReference>
<dbReference type="PANTHER" id="PTHR43776">
    <property type="entry name" value="TRANSPORT ATP-BINDING PROTEIN"/>
    <property type="match status" value="1"/>
</dbReference>
<dbReference type="GO" id="GO:0016887">
    <property type="term" value="F:ATP hydrolysis activity"/>
    <property type="evidence" value="ECO:0007669"/>
    <property type="project" value="InterPro"/>
</dbReference>
<dbReference type="RefSeq" id="WP_068997585.1">
    <property type="nucleotide sequence ID" value="NZ_MDTQ01000001.1"/>
</dbReference>
<protein>
    <recommendedName>
        <fullName evidence="5">ABC transporter domain-containing protein</fullName>
    </recommendedName>
</protein>
<evidence type="ECO:0000256" key="2">
    <source>
        <dbReference type="ARBA" id="ARBA00022448"/>
    </source>
</evidence>
<evidence type="ECO:0000259" key="5">
    <source>
        <dbReference type="PROSITE" id="PS50893"/>
    </source>
</evidence>
<comment type="caution">
    <text evidence="6">The sequence shown here is derived from an EMBL/GenBank/DDBJ whole genome shotgun (WGS) entry which is preliminary data.</text>
</comment>
<evidence type="ECO:0000256" key="1">
    <source>
        <dbReference type="ARBA" id="ARBA00005417"/>
    </source>
</evidence>
<keyword evidence="7" id="KW-1185">Reference proteome</keyword>
<dbReference type="InterPro" id="IPR003593">
    <property type="entry name" value="AAA+_ATPase"/>
</dbReference>
<organism evidence="6 7">
    <name type="scientific">Terasakiispira papahanaumokuakeensis</name>
    <dbReference type="NCBI Taxonomy" id="197479"/>
    <lineage>
        <taxon>Bacteria</taxon>
        <taxon>Pseudomonadati</taxon>
        <taxon>Pseudomonadota</taxon>
        <taxon>Gammaproteobacteria</taxon>
        <taxon>Oceanospirillales</taxon>
        <taxon>Terasakiispira</taxon>
    </lineage>
</organism>
<dbReference type="InterPro" id="IPR050319">
    <property type="entry name" value="ABC_transp_ATP-bind"/>
</dbReference>
<dbReference type="PROSITE" id="PS00211">
    <property type="entry name" value="ABC_TRANSPORTER_1"/>
    <property type="match status" value="1"/>
</dbReference>